<dbReference type="Proteomes" id="UP001500279">
    <property type="component" value="Unassembled WGS sequence"/>
</dbReference>
<dbReference type="EMBL" id="BAAAEW010000021">
    <property type="protein sequence ID" value="GAA0754872.1"/>
    <property type="molecule type" value="Genomic_DNA"/>
</dbReference>
<comment type="caution">
    <text evidence="1">The sequence shown here is derived from an EMBL/GenBank/DDBJ whole genome shotgun (WGS) entry which is preliminary data.</text>
</comment>
<reference evidence="2" key="1">
    <citation type="journal article" date="2019" name="Int. J. Syst. Evol. Microbiol.">
        <title>The Global Catalogue of Microorganisms (GCM) 10K type strain sequencing project: providing services to taxonomists for standard genome sequencing and annotation.</title>
        <authorList>
            <consortium name="The Broad Institute Genomics Platform"/>
            <consortium name="The Broad Institute Genome Sequencing Center for Infectious Disease"/>
            <person name="Wu L."/>
            <person name="Ma J."/>
        </authorList>
    </citation>
    <scope>NUCLEOTIDE SEQUENCE [LARGE SCALE GENOMIC DNA]</scope>
    <source>
        <strain evidence="2">JCM 15503</strain>
    </source>
</reference>
<gene>
    <name evidence="1" type="ORF">GCM10009107_31780</name>
</gene>
<evidence type="ECO:0000313" key="1">
    <source>
        <dbReference type="EMBL" id="GAA0754872.1"/>
    </source>
</evidence>
<sequence length="114" mass="12541">MVGKRTVRLVGGLAYCEAQLRGSVRGPEFNAIGRVIEHPGLQFEMSGSSTGWWPSRHFSCGMLIFHRQVFEAMRIALEVTSQFVEAHCQGGTCFDLRVVRAWRALSASTAAGDP</sequence>
<accession>A0ABP3VC36</accession>
<organism evidence="1 2">
    <name type="scientific">Ideonella azotifigens</name>
    <dbReference type="NCBI Taxonomy" id="513160"/>
    <lineage>
        <taxon>Bacteria</taxon>
        <taxon>Pseudomonadati</taxon>
        <taxon>Pseudomonadota</taxon>
        <taxon>Betaproteobacteria</taxon>
        <taxon>Burkholderiales</taxon>
        <taxon>Sphaerotilaceae</taxon>
        <taxon>Ideonella</taxon>
    </lineage>
</organism>
<keyword evidence="2" id="KW-1185">Reference proteome</keyword>
<evidence type="ECO:0000313" key="2">
    <source>
        <dbReference type="Proteomes" id="UP001500279"/>
    </source>
</evidence>
<name>A0ABP3VC36_9BURK</name>
<protein>
    <submittedName>
        <fullName evidence="1">Uncharacterized protein</fullName>
    </submittedName>
</protein>
<proteinExistence type="predicted"/>